<name>A0A1G2TI78_9BACT</name>
<keyword evidence="5" id="KW-0808">Transferase</keyword>
<evidence type="ECO:0000256" key="7">
    <source>
        <dbReference type="ARBA" id="ARBA00022747"/>
    </source>
</evidence>
<dbReference type="PANTHER" id="PTHR42933:SF3">
    <property type="entry name" value="TYPE I RESTRICTION ENZYME MJAVIII METHYLASE SUBUNIT"/>
    <property type="match status" value="1"/>
</dbReference>
<evidence type="ECO:0000259" key="10">
    <source>
        <dbReference type="Pfam" id="PF01420"/>
    </source>
</evidence>
<dbReference type="CDD" id="cd17244">
    <property type="entry name" value="RMtype1_S_Apa101655I-TRD2-CR2_like"/>
    <property type="match status" value="1"/>
</dbReference>
<keyword evidence="8" id="KW-0238">DNA-binding</keyword>
<dbReference type="InterPro" id="IPR007409">
    <property type="entry name" value="Restrct_endonuc_type1_HsdR_N"/>
</dbReference>
<dbReference type="Pfam" id="PF04313">
    <property type="entry name" value="HSDR_N"/>
    <property type="match status" value="1"/>
</dbReference>
<dbReference type="GO" id="GO:0009307">
    <property type="term" value="P:DNA restriction-modification system"/>
    <property type="evidence" value="ECO:0007669"/>
    <property type="project" value="UniProtKB-KW"/>
</dbReference>
<dbReference type="GO" id="GO:0009007">
    <property type="term" value="F:site-specific DNA-methyltransferase (adenine-specific) activity"/>
    <property type="evidence" value="ECO:0007669"/>
    <property type="project" value="UniProtKB-EC"/>
</dbReference>
<evidence type="ECO:0000259" key="11">
    <source>
        <dbReference type="Pfam" id="PF02384"/>
    </source>
</evidence>
<evidence type="ECO:0000259" key="12">
    <source>
        <dbReference type="Pfam" id="PF04313"/>
    </source>
</evidence>
<dbReference type="InterPro" id="IPR000055">
    <property type="entry name" value="Restrct_endonuc_typeI_TRD"/>
</dbReference>
<dbReference type="EC" id="2.1.1.72" evidence="3"/>
<dbReference type="SUPFAM" id="SSF53335">
    <property type="entry name" value="S-adenosyl-L-methionine-dependent methyltransferases"/>
    <property type="match status" value="1"/>
</dbReference>
<dbReference type="SUPFAM" id="SSF116734">
    <property type="entry name" value="DNA methylase specificity domain"/>
    <property type="match status" value="1"/>
</dbReference>
<dbReference type="GO" id="GO:0003677">
    <property type="term" value="F:DNA binding"/>
    <property type="evidence" value="ECO:0007669"/>
    <property type="project" value="UniProtKB-KW"/>
</dbReference>
<dbReference type="AlphaFoldDB" id="A0A1G2TI78"/>
<evidence type="ECO:0000313" key="13">
    <source>
        <dbReference type="EMBL" id="OHA96321.1"/>
    </source>
</evidence>
<dbReference type="Gene3D" id="1.20.1260.30">
    <property type="match status" value="1"/>
</dbReference>
<dbReference type="Pfam" id="PF01420">
    <property type="entry name" value="Methylase_S"/>
    <property type="match status" value="1"/>
</dbReference>
<evidence type="ECO:0000256" key="5">
    <source>
        <dbReference type="ARBA" id="ARBA00022679"/>
    </source>
</evidence>
<evidence type="ECO:0000256" key="6">
    <source>
        <dbReference type="ARBA" id="ARBA00022691"/>
    </source>
</evidence>
<dbReference type="GO" id="GO:0032259">
    <property type="term" value="P:methylation"/>
    <property type="evidence" value="ECO:0007669"/>
    <property type="project" value="UniProtKB-KW"/>
</dbReference>
<reference evidence="13 14" key="1">
    <citation type="journal article" date="2016" name="Nat. Commun.">
        <title>Thousands of microbial genomes shed light on interconnected biogeochemical processes in an aquifer system.</title>
        <authorList>
            <person name="Anantharaman K."/>
            <person name="Brown C.T."/>
            <person name="Hug L.A."/>
            <person name="Sharon I."/>
            <person name="Castelle C.J."/>
            <person name="Probst A.J."/>
            <person name="Thomas B.C."/>
            <person name="Singh A."/>
            <person name="Wilkins M.J."/>
            <person name="Karaoz U."/>
            <person name="Brodie E.L."/>
            <person name="Williams K.H."/>
            <person name="Hubbard S.S."/>
            <person name="Banfield J.F."/>
        </authorList>
    </citation>
    <scope>NUCLEOTIDE SEQUENCE [LARGE SCALE GENOMIC DNA]</scope>
</reference>
<keyword evidence="4" id="KW-0489">Methyltransferase</keyword>
<feature type="domain" description="Type I restriction modification DNA specificity" evidence="10">
    <location>
        <begin position="579"/>
        <end position="744"/>
    </location>
</feature>
<dbReference type="InterPro" id="IPR044946">
    <property type="entry name" value="Restrct_endonuc_typeI_TRD_sf"/>
</dbReference>
<dbReference type="PRINTS" id="PR00507">
    <property type="entry name" value="N12N6MTFRASE"/>
</dbReference>
<dbReference type="InterPro" id="IPR038333">
    <property type="entry name" value="T1MK-like_N_sf"/>
</dbReference>
<dbReference type="Gene3D" id="3.90.220.20">
    <property type="entry name" value="DNA methylase specificity domains"/>
    <property type="match status" value="1"/>
</dbReference>
<dbReference type="Pfam" id="PF02384">
    <property type="entry name" value="N6_Mtase"/>
    <property type="match status" value="1"/>
</dbReference>
<comment type="similarity">
    <text evidence="2">Belongs to the type-I restriction system S methylase family.</text>
</comment>
<dbReference type="PANTHER" id="PTHR42933">
    <property type="entry name" value="SLR6095 PROTEIN"/>
    <property type="match status" value="1"/>
</dbReference>
<dbReference type="Gene3D" id="3.90.1570.30">
    <property type="match status" value="1"/>
</dbReference>
<dbReference type="InterPro" id="IPR029063">
    <property type="entry name" value="SAM-dependent_MTases_sf"/>
</dbReference>
<dbReference type="Gene3D" id="1.10.287.1120">
    <property type="entry name" value="Bipartite methylase S protein"/>
    <property type="match status" value="1"/>
</dbReference>
<evidence type="ECO:0000256" key="1">
    <source>
        <dbReference type="ARBA" id="ARBA00006594"/>
    </source>
</evidence>
<comment type="catalytic activity">
    <reaction evidence="9">
        <text>a 2'-deoxyadenosine in DNA + S-adenosyl-L-methionine = an N(6)-methyl-2'-deoxyadenosine in DNA + S-adenosyl-L-homocysteine + H(+)</text>
        <dbReference type="Rhea" id="RHEA:15197"/>
        <dbReference type="Rhea" id="RHEA-COMP:12418"/>
        <dbReference type="Rhea" id="RHEA-COMP:12419"/>
        <dbReference type="ChEBI" id="CHEBI:15378"/>
        <dbReference type="ChEBI" id="CHEBI:57856"/>
        <dbReference type="ChEBI" id="CHEBI:59789"/>
        <dbReference type="ChEBI" id="CHEBI:90615"/>
        <dbReference type="ChEBI" id="CHEBI:90616"/>
        <dbReference type="EC" id="2.1.1.72"/>
    </reaction>
</comment>
<evidence type="ECO:0000313" key="14">
    <source>
        <dbReference type="Proteomes" id="UP000177279"/>
    </source>
</evidence>
<gene>
    <name evidence="13" type="ORF">A3D49_00280</name>
</gene>
<dbReference type="Proteomes" id="UP000177279">
    <property type="component" value="Unassembled WGS sequence"/>
</dbReference>
<evidence type="ECO:0000256" key="8">
    <source>
        <dbReference type="ARBA" id="ARBA00023125"/>
    </source>
</evidence>
<protein>
    <recommendedName>
        <fullName evidence="3">site-specific DNA-methyltransferase (adenine-specific)</fullName>
        <ecNumber evidence="3">2.1.1.72</ecNumber>
    </recommendedName>
</protein>
<keyword evidence="7" id="KW-0680">Restriction system</keyword>
<comment type="similarity">
    <text evidence="1">Belongs to the N(4)/N(6)-methyltransferase family.</text>
</comment>
<keyword evidence="6" id="KW-0949">S-adenosyl-L-methionine</keyword>
<evidence type="ECO:0000256" key="2">
    <source>
        <dbReference type="ARBA" id="ARBA00010923"/>
    </source>
</evidence>
<evidence type="ECO:0000256" key="9">
    <source>
        <dbReference type="ARBA" id="ARBA00047942"/>
    </source>
</evidence>
<feature type="domain" description="Restriction endonuclease type I HsdR N-terminal" evidence="12">
    <location>
        <begin position="52"/>
        <end position="95"/>
    </location>
</feature>
<evidence type="ECO:0000256" key="4">
    <source>
        <dbReference type="ARBA" id="ARBA00022603"/>
    </source>
</evidence>
<sequence length="763" mass="87140">MSTPIFTKTLESATRKKIDLILANLGWNTDETSPDCNVFTERAKTTEQNKKFKGKNPDYVLYKSGTDDPIGIIEAKRSGQSLRQALNQAINLYAEPLGLDIIFVTDGSIVESHDVRSKSNLKLDDQIITEFISEKQLLKFLEHGSQLYSPEKITYTKRELIKIFSEANDLLRKEGIREGIERFAEFSNLLFLKLISEIEEDRENSGEQRILEKKYCWESFYKLDPDRMLEYVNNIILPRLVNKYNHSGDVFQQNLLIKSPENLKKIVDKLSSLKLLDADSDIKGDAFEYFLKNSVSVGTDLGEYFTPRHIVKLIVDLVDPKFGDKIYDPACGTGGFLIEAFRHIKNKCKQTKENLQILKEKTVYGREISGTAKIAKMNMIIIGDGHNNIKQMDSLKNPVKGDYNVVLTNFPFSQTTDYSAFYGFNSEDANPVFLKHIIDSLDNGGIAGVVVPEGLLFDENSEYIKIRKILLETCNVVAVIKLHEFVFKPYTGQPTSILIFEKGRQTQNVWFFDVQEDGFKKTGSKLGRSPIEANDLILLRQIWKDKENSNHSFSVDFKKIVAEKYKLSMDKYRKQGKKTTDFVKLGEVCDIVIGGTPSRKDLSLYGGKNLWVKIRDMNRQMYISNTEEKITDKGVKESNVKLLPIDTLLFSFKLTIGKVAITAKELYTNEAIAGIVPKDNRVLTKYLYYLLPRLDYSTYSQRATKGKTLNKDIMRIVEIPLPSVEIQKKIIKELDAKESEKEKHLQAVAKIAEDQDKKINELI</sequence>
<feature type="domain" description="DNA methylase adenine-specific" evidence="11">
    <location>
        <begin position="279"/>
        <end position="577"/>
    </location>
</feature>
<dbReference type="GO" id="GO:0008170">
    <property type="term" value="F:N-methyltransferase activity"/>
    <property type="evidence" value="ECO:0007669"/>
    <property type="project" value="InterPro"/>
</dbReference>
<evidence type="ECO:0000256" key="3">
    <source>
        <dbReference type="ARBA" id="ARBA00011900"/>
    </source>
</evidence>
<organism evidence="13 14">
    <name type="scientific">Candidatus Zambryskibacteria bacterium RIFCSPHIGHO2_02_FULL_43_37</name>
    <dbReference type="NCBI Taxonomy" id="1802749"/>
    <lineage>
        <taxon>Bacteria</taxon>
        <taxon>Candidatus Zambryskiibacteriota</taxon>
    </lineage>
</organism>
<comment type="caution">
    <text evidence="13">The sequence shown here is derived from an EMBL/GenBank/DDBJ whole genome shotgun (WGS) entry which is preliminary data.</text>
</comment>
<dbReference type="InterPro" id="IPR003356">
    <property type="entry name" value="DNA_methylase_A-5"/>
</dbReference>
<accession>A0A1G2TI78</accession>
<dbReference type="EMBL" id="MHVS01000005">
    <property type="protein sequence ID" value="OHA96321.1"/>
    <property type="molecule type" value="Genomic_DNA"/>
</dbReference>
<proteinExistence type="inferred from homology"/>
<dbReference type="GO" id="GO:0009035">
    <property type="term" value="F:type I site-specific deoxyribonuclease activity"/>
    <property type="evidence" value="ECO:0007669"/>
    <property type="project" value="UniProtKB-EC"/>
</dbReference>
<dbReference type="GO" id="GO:0005524">
    <property type="term" value="F:ATP binding"/>
    <property type="evidence" value="ECO:0007669"/>
    <property type="project" value="UniProtKB-KW"/>
</dbReference>
<dbReference type="Gene3D" id="3.40.50.150">
    <property type="entry name" value="Vaccinia Virus protein VP39"/>
    <property type="match status" value="1"/>
</dbReference>
<dbReference type="InterPro" id="IPR051537">
    <property type="entry name" value="DNA_Adenine_Mtase"/>
</dbReference>